<evidence type="ECO:0000313" key="6">
    <source>
        <dbReference type="EMBL" id="MDT0330294.1"/>
    </source>
</evidence>
<dbReference type="Gene3D" id="3.90.79.10">
    <property type="entry name" value="Nucleoside Triphosphate Pyrophosphohydrolase"/>
    <property type="match status" value="1"/>
</dbReference>
<dbReference type="PRINTS" id="PR00502">
    <property type="entry name" value="NUDIXFAMILY"/>
</dbReference>
<feature type="domain" description="Nudix hydrolase" evidence="5">
    <location>
        <begin position="1"/>
        <end position="126"/>
    </location>
</feature>
<comment type="similarity">
    <text evidence="2 4">Belongs to the Nudix hydrolase family.</text>
</comment>
<dbReference type="RefSeq" id="WP_311512863.1">
    <property type="nucleotide sequence ID" value="NZ_JAVREP010000011.1"/>
</dbReference>
<evidence type="ECO:0000259" key="5">
    <source>
        <dbReference type="PROSITE" id="PS51462"/>
    </source>
</evidence>
<reference evidence="7" key="1">
    <citation type="submission" date="2023-07" db="EMBL/GenBank/DDBJ databases">
        <title>30 novel species of actinomycetes from the DSMZ collection.</title>
        <authorList>
            <person name="Nouioui I."/>
        </authorList>
    </citation>
    <scope>NUCLEOTIDE SEQUENCE [LARGE SCALE GENOMIC DNA]</scope>
    <source>
        <strain evidence="7">DSM 44743</strain>
    </source>
</reference>
<dbReference type="Pfam" id="PF00293">
    <property type="entry name" value="NUDIX"/>
    <property type="match status" value="1"/>
</dbReference>
<dbReference type="EC" id="3.6.-.-" evidence="6"/>
<dbReference type="PANTHER" id="PTHR43046:SF14">
    <property type="entry name" value="MUTT_NUDIX FAMILY PROTEIN"/>
    <property type="match status" value="1"/>
</dbReference>
<dbReference type="InterPro" id="IPR020476">
    <property type="entry name" value="Nudix_hydrolase"/>
</dbReference>
<dbReference type="PROSITE" id="PS00893">
    <property type="entry name" value="NUDIX_BOX"/>
    <property type="match status" value="1"/>
</dbReference>
<dbReference type="PROSITE" id="PS51462">
    <property type="entry name" value="NUDIX"/>
    <property type="match status" value="1"/>
</dbReference>
<evidence type="ECO:0000256" key="1">
    <source>
        <dbReference type="ARBA" id="ARBA00001946"/>
    </source>
</evidence>
<keyword evidence="3 4" id="KW-0378">Hydrolase</keyword>
<evidence type="ECO:0000256" key="4">
    <source>
        <dbReference type="RuleBase" id="RU003476"/>
    </source>
</evidence>
<dbReference type="InterPro" id="IPR000086">
    <property type="entry name" value="NUDIX_hydrolase_dom"/>
</dbReference>
<sequence length="145" mass="15631">MIVVESGSAGALIRSASGRVLLVERTYRPQAPWTLPGGVIEAGETPRQACARELYEELGVLARVGRPLVVDRVGDPVHRVFAAALPEGARIRLPERELASWAWVAPDALGDVLPARIVRRVRAAITADTDGSVRCLEDGFGPEDR</sequence>
<accession>A0ABU2MCI4</accession>
<evidence type="ECO:0000313" key="7">
    <source>
        <dbReference type="Proteomes" id="UP001183390"/>
    </source>
</evidence>
<dbReference type="EMBL" id="JAVREP010000011">
    <property type="protein sequence ID" value="MDT0330294.1"/>
    <property type="molecule type" value="Genomic_DNA"/>
</dbReference>
<comment type="cofactor">
    <cofactor evidence="1">
        <name>Mg(2+)</name>
        <dbReference type="ChEBI" id="CHEBI:18420"/>
    </cofactor>
</comment>
<keyword evidence="7" id="KW-1185">Reference proteome</keyword>
<proteinExistence type="inferred from homology"/>
<dbReference type="CDD" id="cd18876">
    <property type="entry name" value="NUDIX_Hydrolase"/>
    <property type="match status" value="1"/>
</dbReference>
<dbReference type="InterPro" id="IPR015797">
    <property type="entry name" value="NUDIX_hydrolase-like_dom_sf"/>
</dbReference>
<evidence type="ECO:0000256" key="3">
    <source>
        <dbReference type="ARBA" id="ARBA00022801"/>
    </source>
</evidence>
<protein>
    <submittedName>
        <fullName evidence="6">NUDIX hydrolase</fullName>
        <ecNumber evidence="6">3.6.-.-</ecNumber>
    </submittedName>
</protein>
<dbReference type="Proteomes" id="UP001183390">
    <property type="component" value="Unassembled WGS sequence"/>
</dbReference>
<comment type="caution">
    <text evidence="6">The sequence shown here is derived from an EMBL/GenBank/DDBJ whole genome shotgun (WGS) entry which is preliminary data.</text>
</comment>
<evidence type="ECO:0000256" key="2">
    <source>
        <dbReference type="ARBA" id="ARBA00005582"/>
    </source>
</evidence>
<gene>
    <name evidence="6" type="ORF">RM479_17910</name>
</gene>
<dbReference type="GO" id="GO:0016787">
    <property type="term" value="F:hydrolase activity"/>
    <property type="evidence" value="ECO:0007669"/>
    <property type="project" value="UniProtKB-KW"/>
</dbReference>
<organism evidence="6 7">
    <name type="scientific">Nocardiopsis lambiniae</name>
    <dbReference type="NCBI Taxonomy" id="3075539"/>
    <lineage>
        <taxon>Bacteria</taxon>
        <taxon>Bacillati</taxon>
        <taxon>Actinomycetota</taxon>
        <taxon>Actinomycetes</taxon>
        <taxon>Streptosporangiales</taxon>
        <taxon>Nocardiopsidaceae</taxon>
        <taxon>Nocardiopsis</taxon>
    </lineage>
</organism>
<name>A0ABU2MCI4_9ACTN</name>
<dbReference type="PANTHER" id="PTHR43046">
    <property type="entry name" value="GDP-MANNOSE MANNOSYL HYDROLASE"/>
    <property type="match status" value="1"/>
</dbReference>
<dbReference type="SUPFAM" id="SSF55811">
    <property type="entry name" value="Nudix"/>
    <property type="match status" value="1"/>
</dbReference>
<dbReference type="InterPro" id="IPR020084">
    <property type="entry name" value="NUDIX_hydrolase_CS"/>
</dbReference>